<dbReference type="AlphaFoldDB" id="A0A5J9TCN6"/>
<feature type="non-terminal residue" evidence="1">
    <location>
        <position position="1"/>
    </location>
</feature>
<dbReference type="Gramene" id="TVU09082">
    <property type="protein sequence ID" value="TVU09082"/>
    <property type="gene ID" value="EJB05_42522"/>
</dbReference>
<proteinExistence type="predicted"/>
<organism evidence="1 2">
    <name type="scientific">Eragrostis curvula</name>
    <name type="common">weeping love grass</name>
    <dbReference type="NCBI Taxonomy" id="38414"/>
    <lineage>
        <taxon>Eukaryota</taxon>
        <taxon>Viridiplantae</taxon>
        <taxon>Streptophyta</taxon>
        <taxon>Embryophyta</taxon>
        <taxon>Tracheophyta</taxon>
        <taxon>Spermatophyta</taxon>
        <taxon>Magnoliopsida</taxon>
        <taxon>Liliopsida</taxon>
        <taxon>Poales</taxon>
        <taxon>Poaceae</taxon>
        <taxon>PACMAD clade</taxon>
        <taxon>Chloridoideae</taxon>
        <taxon>Eragrostideae</taxon>
        <taxon>Eragrostidinae</taxon>
        <taxon>Eragrostis</taxon>
    </lineage>
</organism>
<evidence type="ECO:0000313" key="1">
    <source>
        <dbReference type="EMBL" id="TVU09082.1"/>
    </source>
</evidence>
<dbReference type="Proteomes" id="UP000324897">
    <property type="component" value="Chromosome 3"/>
</dbReference>
<accession>A0A5J9TCN6</accession>
<keyword evidence="2" id="KW-1185">Reference proteome</keyword>
<name>A0A5J9TCN6_9POAL</name>
<dbReference type="EMBL" id="RWGY01000039">
    <property type="protein sequence ID" value="TVU09082.1"/>
    <property type="molecule type" value="Genomic_DNA"/>
</dbReference>
<sequence length="165" mass="18927">LSGSSRMTWTCPRHTCPQKVLSMCASIHQRSFDPEPFRFAKSISSEQPHASADGHTCRHPRIVYEVSAVVCSGPVLTQNFVETCCQDDEYLLHKQSLMLLWLEVGQGFLNLSGSYQGARTILRLKHTYFYLRKLCFSWILIPKRDDAIKPSSKTQSHRLFYCSRP</sequence>
<reference evidence="1 2" key="1">
    <citation type="journal article" date="2019" name="Sci. Rep.">
        <title>A high-quality genome of Eragrostis curvula grass provides insights into Poaceae evolution and supports new strategies to enhance forage quality.</title>
        <authorList>
            <person name="Carballo J."/>
            <person name="Santos B.A.C.M."/>
            <person name="Zappacosta D."/>
            <person name="Garbus I."/>
            <person name="Selva J.P."/>
            <person name="Gallo C.A."/>
            <person name="Diaz A."/>
            <person name="Albertini E."/>
            <person name="Caccamo M."/>
            <person name="Echenique V."/>
        </authorList>
    </citation>
    <scope>NUCLEOTIDE SEQUENCE [LARGE SCALE GENOMIC DNA]</scope>
    <source>
        <strain evidence="2">cv. Victoria</strain>
        <tissue evidence="1">Leaf</tissue>
    </source>
</reference>
<protein>
    <submittedName>
        <fullName evidence="1">Uncharacterized protein</fullName>
    </submittedName>
</protein>
<comment type="caution">
    <text evidence="1">The sequence shown here is derived from an EMBL/GenBank/DDBJ whole genome shotgun (WGS) entry which is preliminary data.</text>
</comment>
<gene>
    <name evidence="1" type="ORF">EJB05_42522</name>
</gene>
<evidence type="ECO:0000313" key="2">
    <source>
        <dbReference type="Proteomes" id="UP000324897"/>
    </source>
</evidence>